<name>A0A3S5AWE9_9PLAT</name>
<gene>
    <name evidence="2" type="ORF">PXEA_LOCUS227</name>
</gene>
<reference evidence="2" key="1">
    <citation type="submission" date="2018-11" db="EMBL/GenBank/DDBJ databases">
        <authorList>
            <consortium name="Pathogen Informatics"/>
        </authorList>
    </citation>
    <scope>NUCLEOTIDE SEQUENCE</scope>
</reference>
<sequence>MLQPYGVAYDAWTRRLLVADHVNHRIQACRVNPGFTTFGFPEVSRASGVTLADLDGTRGGGKGFRTLSTSKFGRSGQFGLGNMEALVNKSGEHVWHPIAVAIGVPGSGKLVVSEALGTIKVVKISAPAEVNNDSPDTTVYHEDIRN</sequence>
<accession>A0A3S5AWE9</accession>
<dbReference type="InterPro" id="IPR001258">
    <property type="entry name" value="NHL_repeat"/>
</dbReference>
<keyword evidence="3" id="KW-1185">Reference proteome</keyword>
<dbReference type="OrthoDB" id="6267506at2759"/>
<evidence type="ECO:0000313" key="2">
    <source>
        <dbReference type="EMBL" id="VEL06787.1"/>
    </source>
</evidence>
<keyword evidence="1" id="KW-0677">Repeat</keyword>
<dbReference type="EMBL" id="CAAALY010000396">
    <property type="protein sequence ID" value="VEL06787.1"/>
    <property type="molecule type" value="Genomic_DNA"/>
</dbReference>
<dbReference type="Pfam" id="PF01436">
    <property type="entry name" value="NHL"/>
    <property type="match status" value="1"/>
</dbReference>
<evidence type="ECO:0000256" key="1">
    <source>
        <dbReference type="ARBA" id="ARBA00022737"/>
    </source>
</evidence>
<dbReference type="Proteomes" id="UP000784294">
    <property type="component" value="Unassembled WGS sequence"/>
</dbReference>
<dbReference type="AlphaFoldDB" id="A0A3S5AWE9"/>
<protein>
    <submittedName>
        <fullName evidence="2">Uncharacterized protein</fullName>
    </submittedName>
</protein>
<organism evidence="2 3">
    <name type="scientific">Protopolystoma xenopodis</name>
    <dbReference type="NCBI Taxonomy" id="117903"/>
    <lineage>
        <taxon>Eukaryota</taxon>
        <taxon>Metazoa</taxon>
        <taxon>Spiralia</taxon>
        <taxon>Lophotrochozoa</taxon>
        <taxon>Platyhelminthes</taxon>
        <taxon>Monogenea</taxon>
        <taxon>Polyopisthocotylea</taxon>
        <taxon>Polystomatidea</taxon>
        <taxon>Polystomatidae</taxon>
        <taxon>Protopolystoma</taxon>
    </lineage>
</organism>
<comment type="caution">
    <text evidence="2">The sequence shown here is derived from an EMBL/GenBank/DDBJ whole genome shotgun (WGS) entry which is preliminary data.</text>
</comment>
<proteinExistence type="predicted"/>
<evidence type="ECO:0000313" key="3">
    <source>
        <dbReference type="Proteomes" id="UP000784294"/>
    </source>
</evidence>